<dbReference type="RefSeq" id="XP_007805742.1">
    <property type="nucleotide sequence ID" value="XM_007807551.1"/>
</dbReference>
<feature type="compositionally biased region" description="Acidic residues" evidence="5">
    <location>
        <begin position="988"/>
        <end position="1004"/>
    </location>
</feature>
<accession>U1FV09</accession>
<feature type="region of interest" description="Disordered" evidence="5">
    <location>
        <begin position="296"/>
        <end position="317"/>
    </location>
</feature>
<evidence type="ECO:0000256" key="4">
    <source>
        <dbReference type="SAM" id="Coils"/>
    </source>
</evidence>
<dbReference type="Proteomes" id="UP000019373">
    <property type="component" value="Unassembled WGS sequence"/>
</dbReference>
<feature type="coiled-coil region" evidence="4">
    <location>
        <begin position="41"/>
        <end position="68"/>
    </location>
</feature>
<name>U1FV09_ENDPU</name>
<evidence type="ECO:0000256" key="3">
    <source>
        <dbReference type="PROSITE-ProRule" id="PRU00023"/>
    </source>
</evidence>
<evidence type="ECO:0000256" key="5">
    <source>
        <dbReference type="SAM" id="MobiDB-lite"/>
    </source>
</evidence>
<dbReference type="InterPro" id="IPR002110">
    <property type="entry name" value="Ankyrin_rpt"/>
</dbReference>
<sequence length="1010" mass="112738">MEGVGVAASFITVVLVGLQSSKFIYEIASEISGGPTTVQKLTKATRNLSKLLEQVRGLAQQANDLLGEHDARFFEDFRPLLCECVRELQLIQRKLDKFDRTPGHKFWNNVKMHLHEKDFDKMWNTIHHYVQVLGSHLVHAGIDLNLLSTEYLQLVGDEVTAGFGDTKQCLDTLQMVSRKGTDQADMHHQEIKSALWHGFGTAEASIGHQSAKLDDLQSSLAQISSVTNDSMTKWDRLEMNLEGKDKRLLHTLDEVSDRLRGVSSMSLEQSSTIQQLARMIEGLQLDLQGMRHDLQQAKHDTSANSDSSNLDPSKEEALDSNGVYGSVSRLCSLAAVKDQEFFSVEAQSIIQDLSKITASVLDDTISAAVAESHLETLDKKPVYFSDMQGEIKRRKNDTLKQIENILRVSQRLCIGKQECPNVQKRSLPMDQPAAPRRRRLSNNATTSTVGIDENLLPRFSPSSILQSKSIDDTAEYQGAILRRRHGRNHCSKMDSKPVFSRHCVSTAPIEAGNHVTLTKVVPFEPLYTFKSGCFSLQMTAARVDVRFKKQCVLGRHHISNDSSTGDPTPEETFSAEMVLTPASRTNLRTKIILGVSQQWTNTSSILSTPILSFRSIVPESSEIFDIVRYGTVCDLHQALSRGSASLTDCDPDGRSLLNYAVTALRPKMVRFLTEAGADVNSVERDLFGDSCPALLWSIYNDFQSGAEELYLRAECIKLLLARGADPSMMFEDPGLNLSVFRLGLWRSSLAILRAYLNSESPFIGPNSLGTDNSDSFPLGELAYIHTLNCVEDFETPNKIALLLARGADVNRRDSLGNNCLHAVLNYPDHSWRRKEDPEGQAELRDILMLMITAGADVYAVNDDEETVSRVARDSGHCRIWVEVLEACGFSSYKVTRGDDAEYGWSSALDNSFSRLPARPTSKLSFAEYLEQREEKRKASGRATEIIDEETVEEDWVEEMKIQDGIGISDSDSDVDGEDEEKMKRSLAEDEDHISEGEDSEDICDDEIKWD</sequence>
<dbReference type="HOGENOM" id="CLU_297903_0_0_1"/>
<evidence type="ECO:0000313" key="6">
    <source>
        <dbReference type="EMBL" id="ERF68622.1"/>
    </source>
</evidence>
<dbReference type="SMART" id="SM00248">
    <property type="entry name" value="ANK"/>
    <property type="match status" value="3"/>
</dbReference>
<feature type="repeat" description="ANK" evidence="3">
    <location>
        <begin position="652"/>
        <end position="684"/>
    </location>
</feature>
<dbReference type="AlphaFoldDB" id="U1FV09"/>
<evidence type="ECO:0000313" key="7">
    <source>
        <dbReference type="Proteomes" id="UP000019373"/>
    </source>
</evidence>
<dbReference type="PANTHER" id="PTHR24189">
    <property type="entry name" value="MYOTROPHIN"/>
    <property type="match status" value="1"/>
</dbReference>
<keyword evidence="4" id="KW-0175">Coiled coil</keyword>
<proteinExistence type="predicted"/>
<evidence type="ECO:0000256" key="1">
    <source>
        <dbReference type="ARBA" id="ARBA00022737"/>
    </source>
</evidence>
<dbReference type="InterPro" id="IPR050745">
    <property type="entry name" value="Multifunctional_regulatory"/>
</dbReference>
<gene>
    <name evidence="6" type="ORF">EPUS_07183</name>
</gene>
<dbReference type="PROSITE" id="PS50088">
    <property type="entry name" value="ANK_REPEAT"/>
    <property type="match status" value="1"/>
</dbReference>
<dbReference type="eggNOG" id="ENOG502RPVI">
    <property type="taxonomic scope" value="Eukaryota"/>
</dbReference>
<dbReference type="PANTHER" id="PTHR24189:SF50">
    <property type="entry name" value="ANKYRIN REPEAT AND SOCS BOX PROTEIN 2"/>
    <property type="match status" value="1"/>
</dbReference>
<organism evidence="6 7">
    <name type="scientific">Endocarpon pusillum (strain Z07020 / HMAS-L-300199)</name>
    <name type="common">Lichen-forming fungus</name>
    <dbReference type="NCBI Taxonomy" id="1263415"/>
    <lineage>
        <taxon>Eukaryota</taxon>
        <taxon>Fungi</taxon>
        <taxon>Dikarya</taxon>
        <taxon>Ascomycota</taxon>
        <taxon>Pezizomycotina</taxon>
        <taxon>Eurotiomycetes</taxon>
        <taxon>Chaetothyriomycetidae</taxon>
        <taxon>Verrucariales</taxon>
        <taxon>Verrucariaceae</taxon>
        <taxon>Endocarpon</taxon>
    </lineage>
</organism>
<feature type="compositionally biased region" description="Polar residues" evidence="5">
    <location>
        <begin position="302"/>
        <end position="311"/>
    </location>
</feature>
<dbReference type="PROSITE" id="PS50297">
    <property type="entry name" value="ANK_REP_REGION"/>
    <property type="match status" value="1"/>
</dbReference>
<feature type="region of interest" description="Disordered" evidence="5">
    <location>
        <begin position="961"/>
        <end position="1010"/>
    </location>
</feature>
<dbReference type="GeneID" id="19242068"/>
<dbReference type="InterPro" id="IPR036770">
    <property type="entry name" value="Ankyrin_rpt-contain_sf"/>
</dbReference>
<feature type="compositionally biased region" description="Acidic residues" evidence="5">
    <location>
        <begin position="970"/>
        <end position="979"/>
    </location>
</feature>
<protein>
    <submittedName>
        <fullName evidence="6">Uncharacterized protein</fullName>
    </submittedName>
</protein>
<keyword evidence="2 3" id="KW-0040">ANK repeat</keyword>
<dbReference type="EMBL" id="KE721514">
    <property type="protein sequence ID" value="ERF68622.1"/>
    <property type="molecule type" value="Genomic_DNA"/>
</dbReference>
<dbReference type="OrthoDB" id="539213at2759"/>
<dbReference type="SUPFAM" id="SSF48403">
    <property type="entry name" value="Ankyrin repeat"/>
    <property type="match status" value="1"/>
</dbReference>
<evidence type="ECO:0000256" key="2">
    <source>
        <dbReference type="ARBA" id="ARBA00023043"/>
    </source>
</evidence>
<reference evidence="7" key="1">
    <citation type="journal article" date="2014" name="BMC Genomics">
        <title>Genome characteristics reveal the impact of lichenization on lichen-forming fungus Endocarpon pusillum Hedwig (Verrucariales, Ascomycota).</title>
        <authorList>
            <person name="Wang Y.-Y."/>
            <person name="Liu B."/>
            <person name="Zhang X.-Y."/>
            <person name="Zhou Q.-M."/>
            <person name="Zhang T."/>
            <person name="Li H."/>
            <person name="Yu Y.-F."/>
            <person name="Zhang X.-L."/>
            <person name="Hao X.-Y."/>
            <person name="Wang M."/>
            <person name="Wang L."/>
            <person name="Wei J.-C."/>
        </authorList>
    </citation>
    <scope>NUCLEOTIDE SEQUENCE [LARGE SCALE GENOMIC DNA]</scope>
    <source>
        <strain evidence="7">Z07020 / HMAS-L-300199</strain>
    </source>
</reference>
<dbReference type="Gene3D" id="1.25.40.20">
    <property type="entry name" value="Ankyrin repeat-containing domain"/>
    <property type="match status" value="2"/>
</dbReference>
<keyword evidence="1" id="KW-0677">Repeat</keyword>
<keyword evidence="7" id="KW-1185">Reference proteome</keyword>